<keyword evidence="2" id="KW-1185">Reference proteome</keyword>
<sequence length="476" mass="55903">MKDKDKVKDKFMESSMGEKSAKVDELSQAQDVLDRKVIHHEKKNSFTFVREENSYTMNHLSPQQFHEEQRKMREKERVENEIRKKSIREDKRIEEQDVIEEKSREEKVKSIVSTKESEGKRKESECLIENHESLEEEQVEEKKDEIEKSEETKVESKIHILLESFVESGYDEIVIWISWSLCDVFYAKLKGKFIENCDYASSSLYTSMKDFDGFIPSIQLLCFVSDQFEFPHDEQKVLTVDEFLKALLLENNHGFQFYHFHFKEFMWLLFCEKKMNGYFKVLKIHLCNLVKTTFENGVFELTLKNLVEKLLVYPISFIDFLFKDDMLNDLLVQNTISCVKLLNQIFGAFIEDHLLPRCNSLLEDSFYGCFGEFEEHNHKLQSRPTIDGRSRPTMHGRSWMVSSFGFEATKSPKLASLDSSICTLENREVLDPPKSSCCSSSTYQAKVLEHLLEQGYFTLVFLFDSLGFCSRDRPLH</sequence>
<proteinExistence type="predicted"/>
<evidence type="ECO:0000313" key="2">
    <source>
        <dbReference type="Proteomes" id="UP001060085"/>
    </source>
</evidence>
<dbReference type="EMBL" id="CM044702">
    <property type="protein sequence ID" value="KAI5676326.1"/>
    <property type="molecule type" value="Genomic_DNA"/>
</dbReference>
<protein>
    <submittedName>
        <fullName evidence="1">Uncharacterized protein</fullName>
    </submittedName>
</protein>
<evidence type="ECO:0000313" key="1">
    <source>
        <dbReference type="EMBL" id="KAI5676326.1"/>
    </source>
</evidence>
<name>A0ACC0BUL1_CATRO</name>
<comment type="caution">
    <text evidence="1">The sequence shown here is derived from an EMBL/GenBank/DDBJ whole genome shotgun (WGS) entry which is preliminary data.</text>
</comment>
<gene>
    <name evidence="1" type="ORF">M9H77_07276</name>
</gene>
<reference evidence="2" key="1">
    <citation type="journal article" date="2023" name="Nat. Plants">
        <title>Single-cell RNA sequencing provides a high-resolution roadmap for understanding the multicellular compartmentation of specialized metabolism.</title>
        <authorList>
            <person name="Sun S."/>
            <person name="Shen X."/>
            <person name="Li Y."/>
            <person name="Li Y."/>
            <person name="Wang S."/>
            <person name="Li R."/>
            <person name="Zhang H."/>
            <person name="Shen G."/>
            <person name="Guo B."/>
            <person name="Wei J."/>
            <person name="Xu J."/>
            <person name="St-Pierre B."/>
            <person name="Chen S."/>
            <person name="Sun C."/>
        </authorList>
    </citation>
    <scope>NUCLEOTIDE SEQUENCE [LARGE SCALE GENOMIC DNA]</scope>
</reference>
<organism evidence="1 2">
    <name type="scientific">Catharanthus roseus</name>
    <name type="common">Madagascar periwinkle</name>
    <name type="synonym">Vinca rosea</name>
    <dbReference type="NCBI Taxonomy" id="4058"/>
    <lineage>
        <taxon>Eukaryota</taxon>
        <taxon>Viridiplantae</taxon>
        <taxon>Streptophyta</taxon>
        <taxon>Embryophyta</taxon>
        <taxon>Tracheophyta</taxon>
        <taxon>Spermatophyta</taxon>
        <taxon>Magnoliopsida</taxon>
        <taxon>eudicotyledons</taxon>
        <taxon>Gunneridae</taxon>
        <taxon>Pentapetalae</taxon>
        <taxon>asterids</taxon>
        <taxon>lamiids</taxon>
        <taxon>Gentianales</taxon>
        <taxon>Apocynaceae</taxon>
        <taxon>Rauvolfioideae</taxon>
        <taxon>Vinceae</taxon>
        <taxon>Catharanthinae</taxon>
        <taxon>Catharanthus</taxon>
    </lineage>
</organism>
<dbReference type="Proteomes" id="UP001060085">
    <property type="component" value="Linkage Group LG02"/>
</dbReference>
<accession>A0ACC0BUL1</accession>